<accession>A0A517TC98</accession>
<dbReference type="SUPFAM" id="SSF53474">
    <property type="entry name" value="alpha/beta-Hydrolases"/>
    <property type="match status" value="1"/>
</dbReference>
<protein>
    <submittedName>
        <fullName evidence="2">Alpha/beta hydrolase family protein</fullName>
    </submittedName>
</protein>
<reference evidence="2 3" key="1">
    <citation type="submission" date="2019-02" db="EMBL/GenBank/DDBJ databases">
        <title>Deep-cultivation of Planctomycetes and their phenomic and genomic characterization uncovers novel biology.</title>
        <authorList>
            <person name="Wiegand S."/>
            <person name="Jogler M."/>
            <person name="Boedeker C."/>
            <person name="Pinto D."/>
            <person name="Vollmers J."/>
            <person name="Rivas-Marin E."/>
            <person name="Kohn T."/>
            <person name="Peeters S.H."/>
            <person name="Heuer A."/>
            <person name="Rast P."/>
            <person name="Oberbeckmann S."/>
            <person name="Bunk B."/>
            <person name="Jeske O."/>
            <person name="Meyerdierks A."/>
            <person name="Storesund J.E."/>
            <person name="Kallscheuer N."/>
            <person name="Luecker S."/>
            <person name="Lage O.M."/>
            <person name="Pohl T."/>
            <person name="Merkel B.J."/>
            <person name="Hornburger P."/>
            <person name="Mueller R.-W."/>
            <person name="Bruemmer F."/>
            <person name="Labrenz M."/>
            <person name="Spormann A.M."/>
            <person name="Op den Camp H."/>
            <person name="Overmann J."/>
            <person name="Amann R."/>
            <person name="Jetten M.S.M."/>
            <person name="Mascher T."/>
            <person name="Medema M.H."/>
            <person name="Devos D.P."/>
            <person name="Kaster A.-K."/>
            <person name="Ovreas L."/>
            <person name="Rohde M."/>
            <person name="Galperin M.Y."/>
            <person name="Jogler C."/>
        </authorList>
    </citation>
    <scope>NUCLEOTIDE SEQUENCE [LARGE SCALE GENOMIC DNA]</scope>
    <source>
        <strain evidence="2 3">V22</strain>
    </source>
</reference>
<dbReference type="PANTHER" id="PTHR37946:SF1">
    <property type="entry name" value="SLL1969 PROTEIN"/>
    <property type="match status" value="1"/>
</dbReference>
<feature type="domain" description="AB hydrolase-1" evidence="1">
    <location>
        <begin position="163"/>
        <end position="322"/>
    </location>
</feature>
<dbReference type="EMBL" id="CP036316">
    <property type="protein sequence ID" value="QDT66005.1"/>
    <property type="molecule type" value="Genomic_DNA"/>
</dbReference>
<organism evidence="2 3">
    <name type="scientific">Calycomorphotria hydatis</name>
    <dbReference type="NCBI Taxonomy" id="2528027"/>
    <lineage>
        <taxon>Bacteria</taxon>
        <taxon>Pseudomonadati</taxon>
        <taxon>Planctomycetota</taxon>
        <taxon>Planctomycetia</taxon>
        <taxon>Planctomycetales</taxon>
        <taxon>Planctomycetaceae</taxon>
        <taxon>Calycomorphotria</taxon>
    </lineage>
</organism>
<gene>
    <name evidence="2" type="ORF">V22_32690</name>
</gene>
<dbReference type="AlphaFoldDB" id="A0A517TC98"/>
<dbReference type="KEGG" id="chya:V22_32690"/>
<keyword evidence="2" id="KW-0378">Hydrolase</keyword>
<sequence length="378" mass="41886">MVARGRVIGVILSRCILIDSAPRCNQSGSALLELPIRAKIRWNRTNQTIEHNPCRSRPMKLISTTAFILMLAFHNPFSAAGEFPFPEERNEVSLMAELRAWPYWTDTEFHGRLKLQHNPLLDQYRVAGGSFEGYELGSRQTCLDWITRHSSLKTNADTDRPAVIFVHGLGRSPGCWLRFGRKFREAGFATYEFNYGSMRVPVTEVAEHLADAVNSLANFKQVHLVVHSMGGLVARAYNAAHHPDHLGRIVMLGTPNHGAIMADRLKDWTLYQIVCGEPGQQLVTGERGLASQLPAPQAEFAIIAGGFPTWNGVNPLVIGDNDGVVSVQSTRLSGATDFLLVPNVLHHALTRDDRVISAAKRFLHTGVLRESGEVEPVE</sequence>
<dbReference type="Pfam" id="PF12697">
    <property type="entry name" value="Abhydrolase_6"/>
    <property type="match status" value="1"/>
</dbReference>
<dbReference type="OrthoDB" id="556502at2"/>
<dbReference type="InterPro" id="IPR000073">
    <property type="entry name" value="AB_hydrolase_1"/>
</dbReference>
<proteinExistence type="predicted"/>
<dbReference type="Proteomes" id="UP000319976">
    <property type="component" value="Chromosome"/>
</dbReference>
<evidence type="ECO:0000313" key="3">
    <source>
        <dbReference type="Proteomes" id="UP000319976"/>
    </source>
</evidence>
<dbReference type="Gene3D" id="3.40.50.1820">
    <property type="entry name" value="alpha/beta hydrolase"/>
    <property type="match status" value="1"/>
</dbReference>
<dbReference type="InterPro" id="IPR029058">
    <property type="entry name" value="AB_hydrolase_fold"/>
</dbReference>
<evidence type="ECO:0000259" key="1">
    <source>
        <dbReference type="Pfam" id="PF12697"/>
    </source>
</evidence>
<keyword evidence="3" id="KW-1185">Reference proteome</keyword>
<dbReference type="PANTHER" id="PTHR37946">
    <property type="entry name" value="SLL1969 PROTEIN"/>
    <property type="match status" value="1"/>
</dbReference>
<name>A0A517TC98_9PLAN</name>
<evidence type="ECO:0000313" key="2">
    <source>
        <dbReference type="EMBL" id="QDT66005.1"/>
    </source>
</evidence>
<dbReference type="GO" id="GO:0016787">
    <property type="term" value="F:hydrolase activity"/>
    <property type="evidence" value="ECO:0007669"/>
    <property type="project" value="UniProtKB-KW"/>
</dbReference>